<dbReference type="RefSeq" id="WP_091329158.1">
    <property type="nucleotide sequence ID" value="NZ_FOSW01000017.1"/>
</dbReference>
<evidence type="ECO:0000256" key="3">
    <source>
        <dbReference type="ARBA" id="ARBA00023163"/>
    </source>
</evidence>
<organism evidence="7 8">
    <name type="scientific">Geodermatophilus ruber</name>
    <dbReference type="NCBI Taxonomy" id="504800"/>
    <lineage>
        <taxon>Bacteria</taxon>
        <taxon>Bacillati</taxon>
        <taxon>Actinomycetota</taxon>
        <taxon>Actinomycetes</taxon>
        <taxon>Geodermatophilales</taxon>
        <taxon>Geodermatophilaceae</taxon>
        <taxon>Geodermatophilus</taxon>
    </lineage>
</organism>
<dbReference type="InterPro" id="IPR050109">
    <property type="entry name" value="HTH-type_TetR-like_transc_reg"/>
</dbReference>
<proteinExistence type="predicted"/>
<feature type="region of interest" description="Disordered" evidence="5">
    <location>
        <begin position="185"/>
        <end position="204"/>
    </location>
</feature>
<evidence type="ECO:0000259" key="6">
    <source>
        <dbReference type="PROSITE" id="PS50977"/>
    </source>
</evidence>
<dbReference type="SUPFAM" id="SSF46689">
    <property type="entry name" value="Homeodomain-like"/>
    <property type="match status" value="1"/>
</dbReference>
<sequence>MPPRTPGRLRAELVAAGAALLERTGSPEAVTLRAVAREAGVTAPAVYGHFPDLDALVDAVLDEGFTELRAAIAEAVAGHPDPVDRLLAGCRAYVLAGLAAPARYRAMFGPRRLPGGPVAFDVLVDAIAACVAAGRSASRDPRADATLVWTALHGMVTLRAAAPDEDRPAVDGQLQAVVGRLALLDDATADPGGGPHPATRSTSR</sequence>
<evidence type="ECO:0000256" key="5">
    <source>
        <dbReference type="SAM" id="MobiDB-lite"/>
    </source>
</evidence>
<dbReference type="Gene3D" id="1.10.357.10">
    <property type="entry name" value="Tetracycline Repressor, domain 2"/>
    <property type="match status" value="1"/>
</dbReference>
<dbReference type="SUPFAM" id="SSF48498">
    <property type="entry name" value="Tetracyclin repressor-like, C-terminal domain"/>
    <property type="match status" value="1"/>
</dbReference>
<evidence type="ECO:0000313" key="8">
    <source>
        <dbReference type="Proteomes" id="UP000199152"/>
    </source>
</evidence>
<dbReference type="Pfam" id="PF00440">
    <property type="entry name" value="TetR_N"/>
    <property type="match status" value="1"/>
</dbReference>
<keyword evidence="3" id="KW-0804">Transcription</keyword>
<dbReference type="Proteomes" id="UP000199152">
    <property type="component" value="Unassembled WGS sequence"/>
</dbReference>
<protein>
    <submittedName>
        <fullName evidence="7">Transcriptional regulator, TetR family</fullName>
    </submittedName>
</protein>
<dbReference type="EMBL" id="FOSW01000017">
    <property type="protein sequence ID" value="SFL76245.1"/>
    <property type="molecule type" value="Genomic_DNA"/>
</dbReference>
<dbReference type="InParanoid" id="A0A1I4KBN4"/>
<dbReference type="Pfam" id="PF13305">
    <property type="entry name" value="TetR_C_33"/>
    <property type="match status" value="1"/>
</dbReference>
<dbReference type="InterPro" id="IPR001647">
    <property type="entry name" value="HTH_TetR"/>
</dbReference>
<feature type="domain" description="HTH tetR-type" evidence="6">
    <location>
        <begin position="7"/>
        <end position="68"/>
    </location>
</feature>
<evidence type="ECO:0000256" key="4">
    <source>
        <dbReference type="PROSITE-ProRule" id="PRU00335"/>
    </source>
</evidence>
<keyword evidence="2 4" id="KW-0238">DNA-binding</keyword>
<gene>
    <name evidence="7" type="ORF">SAMN04488085_11742</name>
</gene>
<dbReference type="InterPro" id="IPR025996">
    <property type="entry name" value="MT1864/Rv1816-like_C"/>
</dbReference>
<dbReference type="PANTHER" id="PTHR30055">
    <property type="entry name" value="HTH-TYPE TRANSCRIPTIONAL REGULATOR RUTR"/>
    <property type="match status" value="1"/>
</dbReference>
<keyword evidence="1" id="KW-0805">Transcription regulation</keyword>
<keyword evidence="8" id="KW-1185">Reference proteome</keyword>
<dbReference type="InterPro" id="IPR009057">
    <property type="entry name" value="Homeodomain-like_sf"/>
</dbReference>
<evidence type="ECO:0000256" key="2">
    <source>
        <dbReference type="ARBA" id="ARBA00023125"/>
    </source>
</evidence>
<dbReference type="GO" id="GO:0003700">
    <property type="term" value="F:DNA-binding transcription factor activity"/>
    <property type="evidence" value="ECO:0007669"/>
    <property type="project" value="TreeGrafter"/>
</dbReference>
<dbReference type="GO" id="GO:0000976">
    <property type="term" value="F:transcription cis-regulatory region binding"/>
    <property type="evidence" value="ECO:0007669"/>
    <property type="project" value="TreeGrafter"/>
</dbReference>
<accession>A0A1I4KBN4</accession>
<evidence type="ECO:0000256" key="1">
    <source>
        <dbReference type="ARBA" id="ARBA00023015"/>
    </source>
</evidence>
<dbReference type="STRING" id="504800.SAMN04488085_11742"/>
<evidence type="ECO:0000313" key="7">
    <source>
        <dbReference type="EMBL" id="SFL76245.1"/>
    </source>
</evidence>
<reference evidence="7 8" key="1">
    <citation type="submission" date="2016-10" db="EMBL/GenBank/DDBJ databases">
        <authorList>
            <person name="de Groot N.N."/>
        </authorList>
    </citation>
    <scope>NUCLEOTIDE SEQUENCE [LARGE SCALE GENOMIC DNA]</scope>
    <source>
        <strain evidence="7 8">DSM 45317</strain>
    </source>
</reference>
<name>A0A1I4KBN4_9ACTN</name>
<dbReference type="OrthoDB" id="8222629at2"/>
<dbReference type="PANTHER" id="PTHR30055:SF220">
    <property type="entry name" value="TETR-FAMILY REGULATORY PROTEIN"/>
    <property type="match status" value="1"/>
</dbReference>
<dbReference type="AlphaFoldDB" id="A0A1I4KBN4"/>
<dbReference type="InterPro" id="IPR036271">
    <property type="entry name" value="Tet_transcr_reg_TetR-rel_C_sf"/>
</dbReference>
<feature type="DNA-binding region" description="H-T-H motif" evidence="4">
    <location>
        <begin position="31"/>
        <end position="50"/>
    </location>
</feature>
<dbReference type="PROSITE" id="PS50977">
    <property type="entry name" value="HTH_TETR_2"/>
    <property type="match status" value="1"/>
</dbReference>